<gene>
    <name evidence="1" type="ORF">B0H16DRAFT_1499876</name>
</gene>
<dbReference type="Proteomes" id="UP001215598">
    <property type="component" value="Unassembled WGS sequence"/>
</dbReference>
<proteinExistence type="predicted"/>
<accession>A0AAD7K9E3</accession>
<evidence type="ECO:0000313" key="2">
    <source>
        <dbReference type="Proteomes" id="UP001215598"/>
    </source>
</evidence>
<reference evidence="1" key="1">
    <citation type="submission" date="2023-03" db="EMBL/GenBank/DDBJ databases">
        <title>Massive genome expansion in bonnet fungi (Mycena s.s.) driven by repeated elements and novel gene families across ecological guilds.</title>
        <authorList>
            <consortium name="Lawrence Berkeley National Laboratory"/>
            <person name="Harder C.B."/>
            <person name="Miyauchi S."/>
            <person name="Viragh M."/>
            <person name="Kuo A."/>
            <person name="Thoen E."/>
            <person name="Andreopoulos B."/>
            <person name="Lu D."/>
            <person name="Skrede I."/>
            <person name="Drula E."/>
            <person name="Henrissat B."/>
            <person name="Morin E."/>
            <person name="Kohler A."/>
            <person name="Barry K."/>
            <person name="LaButti K."/>
            <person name="Morin E."/>
            <person name="Salamov A."/>
            <person name="Lipzen A."/>
            <person name="Mereny Z."/>
            <person name="Hegedus B."/>
            <person name="Baldrian P."/>
            <person name="Stursova M."/>
            <person name="Weitz H."/>
            <person name="Taylor A."/>
            <person name="Grigoriev I.V."/>
            <person name="Nagy L.G."/>
            <person name="Martin F."/>
            <person name="Kauserud H."/>
        </authorList>
    </citation>
    <scope>NUCLEOTIDE SEQUENCE</scope>
    <source>
        <strain evidence="1">CBHHK182m</strain>
    </source>
</reference>
<keyword evidence="2" id="KW-1185">Reference proteome</keyword>
<dbReference type="EMBL" id="JARKIB010000005">
    <property type="protein sequence ID" value="KAJ7779793.1"/>
    <property type="molecule type" value="Genomic_DNA"/>
</dbReference>
<name>A0AAD7K9E3_9AGAR</name>
<sequence>MVLDAGHIASTLRPNHSWSLTSAQVEFDSPKVLLQNERGLLRALVDESGDKEVLYQMVERS</sequence>
<evidence type="ECO:0000313" key="1">
    <source>
        <dbReference type="EMBL" id="KAJ7779793.1"/>
    </source>
</evidence>
<protein>
    <submittedName>
        <fullName evidence="1">Uncharacterized protein</fullName>
    </submittedName>
</protein>
<dbReference type="AlphaFoldDB" id="A0AAD7K9E3"/>
<organism evidence="1 2">
    <name type="scientific">Mycena metata</name>
    <dbReference type="NCBI Taxonomy" id="1033252"/>
    <lineage>
        <taxon>Eukaryota</taxon>
        <taxon>Fungi</taxon>
        <taxon>Dikarya</taxon>
        <taxon>Basidiomycota</taxon>
        <taxon>Agaricomycotina</taxon>
        <taxon>Agaricomycetes</taxon>
        <taxon>Agaricomycetidae</taxon>
        <taxon>Agaricales</taxon>
        <taxon>Marasmiineae</taxon>
        <taxon>Mycenaceae</taxon>
        <taxon>Mycena</taxon>
    </lineage>
</organism>
<comment type="caution">
    <text evidence="1">The sequence shown here is derived from an EMBL/GenBank/DDBJ whole genome shotgun (WGS) entry which is preliminary data.</text>
</comment>